<evidence type="ECO:0000259" key="8">
    <source>
        <dbReference type="PROSITE" id="PS50071"/>
    </source>
</evidence>
<feature type="DNA-binding region" description="Homeobox" evidence="5">
    <location>
        <begin position="225"/>
        <end position="284"/>
    </location>
</feature>
<evidence type="ECO:0000256" key="2">
    <source>
        <dbReference type="ARBA" id="ARBA00023125"/>
    </source>
</evidence>
<dbReference type="GO" id="GO:0000981">
    <property type="term" value="F:DNA-binding transcription factor activity, RNA polymerase II-specific"/>
    <property type="evidence" value="ECO:0007669"/>
    <property type="project" value="InterPro"/>
</dbReference>
<dbReference type="Pfam" id="PF00046">
    <property type="entry name" value="Homeodomain"/>
    <property type="match status" value="1"/>
</dbReference>
<dbReference type="Proteomes" id="UP000504606">
    <property type="component" value="Unplaced"/>
</dbReference>
<name>A0A9C6TTV7_FRAOC</name>
<keyword evidence="2 5" id="KW-0238">DNA-binding</keyword>
<dbReference type="SMART" id="SM00389">
    <property type="entry name" value="HOX"/>
    <property type="match status" value="1"/>
</dbReference>
<dbReference type="OrthoDB" id="6159439at2759"/>
<sequence>MQQPREAGPLVTTPSSTSPCSGKATPSNNNNSPSAVNNNSIQDCCWHPHVYAKPPKSPTPHRIVDILGWMGDVKRPGGLLQHRPPPCLPRPAPVALVVPKVPAPEARSEPLDEPLNLTTRSRDTSPSSPPTPPLPPVVGRSAFREPLNGLVGPLVLPAGLPLGGPLGGVPTVPPVRVPAVPVRDSTTPTSSTKRRRGGGVSDGGGSGESSHSDSVPDAGAADRKRKKARTTFTGRQIFELEKQFELKKYLSSSERAEMARLLGVTDTQVKIWFQNRRTKWKKHDNITNAEAAEHKSQPPPPVPLPGAPVKRPVKKAACSSPGNGLGTLSAAAGSPFSADEHSNGSTLLTGDGDADGDGSVSESCFSEETLPATCATQCRAATTTTTGTPPPTDASPCAASLSPVVSTARSSASSPAPLRASSPPLTSPSPTTTDTQLEAVAVATPVQRSSVSLEATFSSPVASPTPATCRAPALPNTTATPATSTPS</sequence>
<comment type="subcellular location">
    <subcellularLocation>
        <location evidence="1 5 6">Nucleus</location>
    </subcellularLocation>
</comment>
<feature type="compositionally biased region" description="Low complexity" evidence="7">
    <location>
        <begin position="27"/>
        <end position="39"/>
    </location>
</feature>
<dbReference type="InterPro" id="IPR001356">
    <property type="entry name" value="HD"/>
</dbReference>
<feature type="region of interest" description="Disordered" evidence="7">
    <location>
        <begin position="174"/>
        <end position="233"/>
    </location>
</feature>
<proteinExistence type="predicted"/>
<dbReference type="PANTHER" id="PTHR24340:SF70">
    <property type="entry name" value="NK7.1, ISOFORM A"/>
    <property type="match status" value="1"/>
</dbReference>
<evidence type="ECO:0000256" key="6">
    <source>
        <dbReference type="RuleBase" id="RU000682"/>
    </source>
</evidence>
<evidence type="ECO:0000313" key="10">
    <source>
        <dbReference type="RefSeq" id="XP_052120321.1"/>
    </source>
</evidence>
<feature type="compositionally biased region" description="Polar residues" evidence="7">
    <location>
        <begin position="456"/>
        <end position="466"/>
    </location>
</feature>
<evidence type="ECO:0000256" key="4">
    <source>
        <dbReference type="ARBA" id="ARBA00023242"/>
    </source>
</evidence>
<dbReference type="PRINTS" id="PR00031">
    <property type="entry name" value="HTHREPRESSR"/>
</dbReference>
<feature type="compositionally biased region" description="Low complexity" evidence="7">
    <location>
        <begin position="177"/>
        <end position="191"/>
    </location>
</feature>
<feature type="region of interest" description="Disordered" evidence="7">
    <location>
        <begin position="456"/>
        <end position="487"/>
    </location>
</feature>
<feature type="region of interest" description="Disordered" evidence="7">
    <location>
        <begin position="100"/>
        <end position="141"/>
    </location>
</feature>
<dbReference type="InterPro" id="IPR050394">
    <property type="entry name" value="Homeobox_NK-like"/>
</dbReference>
<dbReference type="InterPro" id="IPR017970">
    <property type="entry name" value="Homeobox_CS"/>
</dbReference>
<reference evidence="10" key="1">
    <citation type="journal article" date="2018" name="Proc. Natl. Acad. Sci. U.S.A.">
        <title>Phylogenomics and the evolution of hemipteroid insects.</title>
        <authorList>
            <person name="Johnson K.P."/>
            <person name="Dietrich C.H."/>
            <person name="Friedrich F."/>
            <person name="Beutel R.G."/>
            <person name="Wipfler B."/>
            <person name="Peters R.S."/>
            <person name="Allen J.M."/>
            <person name="Petersen M."/>
            <person name="Donath A."/>
            <person name="Walden K.K."/>
            <person name="Kozlov A.M."/>
            <person name="Podsiadlowski L."/>
            <person name="Mayer C."/>
            <person name="Meusemann K."/>
            <person name="Vasilikopoulos A."/>
            <person name="Waterhouse R.M."/>
            <person name="Cameron S.L."/>
            <person name="Weirauch C."/>
            <person name="Swanson D.R."/>
            <person name="Percy D.M."/>
            <person name="Hardy N.B."/>
            <person name="Terry I."/>
            <person name="Liu S."/>
            <person name="Zhou X."/>
            <person name="Misof B."/>
            <person name="Robertson H.M."/>
            <person name="Yoshizawa K."/>
        </authorList>
    </citation>
    <scope>NUCLEOTIDE SEQUENCE</scope>
    <source>
        <tissue evidence="10">Whole organism</tissue>
    </source>
</reference>
<dbReference type="PANTHER" id="PTHR24340">
    <property type="entry name" value="HOMEOBOX PROTEIN NKX"/>
    <property type="match status" value="1"/>
</dbReference>
<dbReference type="PROSITE" id="PS50071">
    <property type="entry name" value="HOMEOBOX_2"/>
    <property type="match status" value="1"/>
</dbReference>
<evidence type="ECO:0000256" key="3">
    <source>
        <dbReference type="ARBA" id="ARBA00023155"/>
    </source>
</evidence>
<feature type="region of interest" description="Disordered" evidence="7">
    <location>
        <begin position="290"/>
        <end position="365"/>
    </location>
</feature>
<dbReference type="Gene3D" id="1.10.10.60">
    <property type="entry name" value="Homeodomain-like"/>
    <property type="match status" value="1"/>
</dbReference>
<dbReference type="InterPro" id="IPR009057">
    <property type="entry name" value="Homeodomain-like_sf"/>
</dbReference>
<feature type="compositionally biased region" description="Pro residues" evidence="7">
    <location>
        <begin position="297"/>
        <end position="306"/>
    </location>
</feature>
<dbReference type="PROSITE" id="PS00027">
    <property type="entry name" value="HOMEOBOX_1"/>
    <property type="match status" value="1"/>
</dbReference>
<dbReference type="InterPro" id="IPR020479">
    <property type="entry name" value="HD_metazoa"/>
</dbReference>
<dbReference type="GO" id="GO:0005634">
    <property type="term" value="C:nucleus"/>
    <property type="evidence" value="ECO:0007669"/>
    <property type="project" value="UniProtKB-SubCell"/>
</dbReference>
<reference evidence="10" key="2">
    <citation type="submission" date="2025-08" db="UniProtKB">
        <authorList>
            <consortium name="RefSeq"/>
        </authorList>
    </citation>
    <scope>IDENTIFICATION</scope>
    <source>
        <tissue evidence="10">Whole organism</tissue>
    </source>
</reference>
<dbReference type="AlphaFoldDB" id="A0A9C6TTV7"/>
<feature type="compositionally biased region" description="Low complexity" evidence="7">
    <location>
        <begin position="208"/>
        <end position="219"/>
    </location>
</feature>
<feature type="compositionally biased region" description="Low complexity" evidence="7">
    <location>
        <begin position="471"/>
        <end position="487"/>
    </location>
</feature>
<dbReference type="SUPFAM" id="SSF46689">
    <property type="entry name" value="Homeodomain-like"/>
    <property type="match status" value="1"/>
</dbReference>
<feature type="compositionally biased region" description="Low complexity" evidence="7">
    <location>
        <begin position="402"/>
        <end position="433"/>
    </location>
</feature>
<dbReference type="GeneID" id="113212887"/>
<accession>A0A9C6TTV7</accession>
<evidence type="ECO:0000256" key="7">
    <source>
        <dbReference type="SAM" id="MobiDB-lite"/>
    </source>
</evidence>
<evidence type="ECO:0000256" key="5">
    <source>
        <dbReference type="PROSITE-ProRule" id="PRU00108"/>
    </source>
</evidence>
<dbReference type="RefSeq" id="XP_052120321.1">
    <property type="nucleotide sequence ID" value="XM_052264361.1"/>
</dbReference>
<feature type="region of interest" description="Disordered" evidence="7">
    <location>
        <begin position="382"/>
        <end position="435"/>
    </location>
</feature>
<keyword evidence="9" id="KW-1185">Reference proteome</keyword>
<organism evidence="9 10">
    <name type="scientific">Frankliniella occidentalis</name>
    <name type="common">Western flower thrips</name>
    <name type="synonym">Euthrips occidentalis</name>
    <dbReference type="NCBI Taxonomy" id="133901"/>
    <lineage>
        <taxon>Eukaryota</taxon>
        <taxon>Metazoa</taxon>
        <taxon>Ecdysozoa</taxon>
        <taxon>Arthropoda</taxon>
        <taxon>Hexapoda</taxon>
        <taxon>Insecta</taxon>
        <taxon>Pterygota</taxon>
        <taxon>Neoptera</taxon>
        <taxon>Paraneoptera</taxon>
        <taxon>Thysanoptera</taxon>
        <taxon>Terebrantia</taxon>
        <taxon>Thripoidea</taxon>
        <taxon>Thripidae</taxon>
        <taxon>Frankliniella</taxon>
    </lineage>
</organism>
<keyword evidence="3 5" id="KW-0371">Homeobox</keyword>
<dbReference type="GO" id="GO:0000978">
    <property type="term" value="F:RNA polymerase II cis-regulatory region sequence-specific DNA binding"/>
    <property type="evidence" value="ECO:0007669"/>
    <property type="project" value="TreeGrafter"/>
</dbReference>
<keyword evidence="4 5" id="KW-0539">Nucleus</keyword>
<dbReference type="CTD" id="41747"/>
<feature type="compositionally biased region" description="Polar residues" evidence="7">
    <location>
        <begin position="12"/>
        <end position="26"/>
    </location>
</feature>
<dbReference type="PRINTS" id="PR00024">
    <property type="entry name" value="HOMEOBOX"/>
</dbReference>
<evidence type="ECO:0000313" key="9">
    <source>
        <dbReference type="Proteomes" id="UP000504606"/>
    </source>
</evidence>
<dbReference type="GO" id="GO:0030154">
    <property type="term" value="P:cell differentiation"/>
    <property type="evidence" value="ECO:0007669"/>
    <property type="project" value="TreeGrafter"/>
</dbReference>
<dbReference type="CDD" id="cd00086">
    <property type="entry name" value="homeodomain"/>
    <property type="match status" value="1"/>
</dbReference>
<gene>
    <name evidence="10" type="primary">LOC113212887</name>
</gene>
<feature type="compositionally biased region" description="Gly residues" evidence="7">
    <location>
        <begin position="198"/>
        <end position="207"/>
    </location>
</feature>
<protein>
    <submittedName>
        <fullName evidence="10">Homeobox protein Hox-B2</fullName>
    </submittedName>
</protein>
<dbReference type="InterPro" id="IPR000047">
    <property type="entry name" value="HTH_motif"/>
</dbReference>
<evidence type="ECO:0000256" key="1">
    <source>
        <dbReference type="ARBA" id="ARBA00004123"/>
    </source>
</evidence>
<feature type="compositionally biased region" description="Pro residues" evidence="7">
    <location>
        <begin position="127"/>
        <end position="136"/>
    </location>
</feature>
<feature type="region of interest" description="Disordered" evidence="7">
    <location>
        <begin position="1"/>
        <end position="39"/>
    </location>
</feature>
<feature type="domain" description="Homeobox" evidence="8">
    <location>
        <begin position="223"/>
        <end position="283"/>
    </location>
</feature>
<dbReference type="KEGG" id="foc:113212887"/>